<evidence type="ECO:0000256" key="1">
    <source>
        <dbReference type="SAM" id="Phobius"/>
    </source>
</evidence>
<proteinExistence type="predicted"/>
<evidence type="ECO:0000313" key="3">
    <source>
        <dbReference type="Proteomes" id="UP000198816"/>
    </source>
</evidence>
<reference evidence="3" key="1">
    <citation type="submission" date="2016-10" db="EMBL/GenBank/DDBJ databases">
        <authorList>
            <person name="Varghese N."/>
            <person name="Submissions S."/>
        </authorList>
    </citation>
    <scope>NUCLEOTIDE SEQUENCE [LARGE SCALE GENOMIC DNA]</scope>
    <source>
        <strain evidence="3">DSM 217</strain>
    </source>
</reference>
<feature type="transmembrane region" description="Helical" evidence="1">
    <location>
        <begin position="21"/>
        <end position="40"/>
    </location>
</feature>
<keyword evidence="1" id="KW-1133">Transmembrane helix</keyword>
<dbReference type="RefSeq" id="WP_175534618.1">
    <property type="nucleotide sequence ID" value="NZ_FNNZ01000011.1"/>
</dbReference>
<dbReference type="STRING" id="1058.SAMN05421783_11192"/>
<organism evidence="2 3">
    <name type="scientific">Thiocapsa roseopersicina</name>
    <dbReference type="NCBI Taxonomy" id="1058"/>
    <lineage>
        <taxon>Bacteria</taxon>
        <taxon>Pseudomonadati</taxon>
        <taxon>Pseudomonadota</taxon>
        <taxon>Gammaproteobacteria</taxon>
        <taxon>Chromatiales</taxon>
        <taxon>Chromatiaceae</taxon>
        <taxon>Thiocapsa</taxon>
    </lineage>
</organism>
<accession>A0A1H2XT32</accession>
<name>A0A1H2XT32_THIRO</name>
<sequence length="46" mass="5105">MTQQTRTVTRSTHTAAAAKPYWLWAPVLATTTMLAVLLFMPMPSVL</sequence>
<gene>
    <name evidence="2" type="ORF">SAMN05421783_11192</name>
</gene>
<dbReference type="Proteomes" id="UP000198816">
    <property type="component" value="Unassembled WGS sequence"/>
</dbReference>
<dbReference type="EMBL" id="FNNZ01000011">
    <property type="protein sequence ID" value="SDW95624.1"/>
    <property type="molecule type" value="Genomic_DNA"/>
</dbReference>
<evidence type="ECO:0000313" key="2">
    <source>
        <dbReference type="EMBL" id="SDW95624.1"/>
    </source>
</evidence>
<keyword evidence="1" id="KW-0472">Membrane</keyword>
<keyword evidence="1" id="KW-0812">Transmembrane</keyword>
<keyword evidence="3" id="KW-1185">Reference proteome</keyword>
<dbReference type="AlphaFoldDB" id="A0A1H2XT32"/>
<protein>
    <submittedName>
        <fullName evidence="2">Uncharacterized protein</fullName>
    </submittedName>
</protein>